<evidence type="ECO:0000259" key="2">
    <source>
        <dbReference type="Pfam" id="PF01882"/>
    </source>
</evidence>
<dbReference type="InterPro" id="IPR002881">
    <property type="entry name" value="DUF58"/>
</dbReference>
<keyword evidence="1" id="KW-0472">Membrane</keyword>
<dbReference type="Pfam" id="PF01882">
    <property type="entry name" value="DUF58"/>
    <property type="match status" value="1"/>
</dbReference>
<keyword evidence="1" id="KW-0812">Transmembrane</keyword>
<keyword evidence="1" id="KW-1133">Transmembrane helix</keyword>
<accession>A0ABV3G276</accession>
<reference evidence="3 4" key="1">
    <citation type="submission" date="2024-06" db="EMBL/GenBank/DDBJ databases">
        <title>The Natural Products Discovery Center: Release of the First 8490 Sequenced Strains for Exploring Actinobacteria Biosynthetic Diversity.</title>
        <authorList>
            <person name="Kalkreuter E."/>
            <person name="Kautsar S.A."/>
            <person name="Yang D."/>
            <person name="Bader C.D."/>
            <person name="Teijaro C.N."/>
            <person name="Fluegel L."/>
            <person name="Davis C.M."/>
            <person name="Simpson J.R."/>
            <person name="Lauterbach L."/>
            <person name="Steele A.D."/>
            <person name="Gui C."/>
            <person name="Meng S."/>
            <person name="Li G."/>
            <person name="Viehrig K."/>
            <person name="Ye F."/>
            <person name="Su P."/>
            <person name="Kiefer A.F."/>
            <person name="Nichols A."/>
            <person name="Cepeda A.J."/>
            <person name="Yan W."/>
            <person name="Fan B."/>
            <person name="Jiang Y."/>
            <person name="Adhikari A."/>
            <person name="Zheng C.-J."/>
            <person name="Schuster L."/>
            <person name="Cowan T.M."/>
            <person name="Smanski M.J."/>
            <person name="Chevrette M.G."/>
            <person name="De Carvalho L.P.S."/>
            <person name="Shen B."/>
        </authorList>
    </citation>
    <scope>NUCLEOTIDE SEQUENCE [LARGE SCALE GENOMIC DNA]</scope>
    <source>
        <strain evidence="3 4">NPDC050403</strain>
    </source>
</reference>
<dbReference type="EMBL" id="JBFAKC010000017">
    <property type="protein sequence ID" value="MEV0711787.1"/>
    <property type="molecule type" value="Genomic_DNA"/>
</dbReference>
<organism evidence="3 4">
    <name type="scientific">Nocardia aurea</name>
    <dbReference type="NCBI Taxonomy" id="2144174"/>
    <lineage>
        <taxon>Bacteria</taxon>
        <taxon>Bacillati</taxon>
        <taxon>Actinomycetota</taxon>
        <taxon>Actinomycetes</taxon>
        <taxon>Mycobacteriales</taxon>
        <taxon>Nocardiaceae</taxon>
        <taxon>Nocardia</taxon>
    </lineage>
</organism>
<feature type="transmembrane region" description="Helical" evidence="1">
    <location>
        <begin position="77"/>
        <end position="98"/>
    </location>
</feature>
<evidence type="ECO:0000313" key="4">
    <source>
        <dbReference type="Proteomes" id="UP001551695"/>
    </source>
</evidence>
<feature type="domain" description="DUF58" evidence="2">
    <location>
        <begin position="257"/>
        <end position="414"/>
    </location>
</feature>
<sequence>MTGPVAPEPLPPAIPASTTGPQQAVVPAAVTAPSVIQGAAGRRAAAQASNAGDRSVARHRDVTRTVDAELHWRPAALVYMLAVCAGAALVAAVAFGQWQPILFAAPMLGVLATARWQQSRTRIQVDGGGTLRCFETEEVVLPVAAYVDAGHALLRLKPEPVHGLGIEIEEASDSGTAPAGLRLALTADRWGRYPCAVRVSALSPAGLAVATVVLPAGQLYVYPITDPQRMRLPRTELPERLGTHLTRKFGPGVEYADIRAYTPGDQLRTVNWAVSARRGRLHVTERLTNRSADVVVLVDTSQQAPGPATDSLELSVRGAAQVVQSTLQAGDRTAVVCLGGTPRWLRPDIGRRQFYRIVDTVLEVGDEHIETTGTLAPHAAVPLGAIVVAFSTLLDTQFALALIDLRKRGHVVVVVDVLRGTPFRDGLDPTLARMWQLERATMYRDMGTVGVDIVAWTEGARLDQVMRLLPEHRRRIRVRR</sequence>
<dbReference type="Proteomes" id="UP001551695">
    <property type="component" value="Unassembled WGS sequence"/>
</dbReference>
<name>A0ABV3G276_9NOCA</name>
<comment type="caution">
    <text evidence="3">The sequence shown here is derived from an EMBL/GenBank/DDBJ whole genome shotgun (WGS) entry which is preliminary data.</text>
</comment>
<dbReference type="PANTHER" id="PTHR33608:SF14">
    <property type="entry name" value="POSSIBLE CONSERVED SECRETED PROTEIN"/>
    <property type="match status" value="1"/>
</dbReference>
<proteinExistence type="predicted"/>
<gene>
    <name evidence="3" type="ORF">AB0I48_29940</name>
</gene>
<evidence type="ECO:0000256" key="1">
    <source>
        <dbReference type="SAM" id="Phobius"/>
    </source>
</evidence>
<dbReference type="PANTHER" id="PTHR33608">
    <property type="entry name" value="BLL2464 PROTEIN"/>
    <property type="match status" value="1"/>
</dbReference>
<evidence type="ECO:0000313" key="3">
    <source>
        <dbReference type="EMBL" id="MEV0711787.1"/>
    </source>
</evidence>
<protein>
    <submittedName>
        <fullName evidence="3">DUF58 domain-containing protein</fullName>
    </submittedName>
</protein>
<keyword evidence="4" id="KW-1185">Reference proteome</keyword>